<name>A0A517KX28_9PEZI</name>
<dbReference type="PANTHER" id="PTHR40624">
    <property type="entry name" value="BIOSYNTHESIS MONOOXYGENASE, PUTATIVE (AFU_ORTHOLOGUE AFUA_1G12025)-RELATED"/>
    <property type="match status" value="1"/>
</dbReference>
<dbReference type="PANTHER" id="PTHR40624:SF1">
    <property type="entry name" value="BIOSYNTHESIS MONOOXYGENASE, PUTATIVE (AFU_ORTHOLOGUE AFUA_1G12025)-RELATED"/>
    <property type="match status" value="1"/>
</dbReference>
<evidence type="ECO:0000313" key="3">
    <source>
        <dbReference type="Proteomes" id="UP000316270"/>
    </source>
</evidence>
<sequence>MPTLVTTAHLQTKSKEARDKLISIFKEITEYSLANEKDGVLRYITAVPIDSTDDASIYMIEEYADRAASDAHFKTPPVQKLVSEFEASEPLIEAPEIIDLAPSVEFKRPISSTPGVISLAHINFKPGKAVAAIEGFKTLIESLEKHEESVLAYAALLDEEKDSIRTIEMYESAEYYDRVHKGSSSNFAKAIEENPNRTKADRSGEMEVVKLKVIQGFFERY</sequence>
<dbReference type="Gene3D" id="3.30.70.100">
    <property type="match status" value="2"/>
</dbReference>
<dbReference type="OrthoDB" id="4520428at2759"/>
<dbReference type="InterPro" id="IPR007138">
    <property type="entry name" value="ABM_dom"/>
</dbReference>
<feature type="domain" description="ABM" evidence="1">
    <location>
        <begin position="116"/>
        <end position="208"/>
    </location>
</feature>
<dbReference type="AlphaFoldDB" id="A0A517KX28"/>
<proteinExistence type="predicted"/>
<dbReference type="PROSITE" id="PS51725">
    <property type="entry name" value="ABM"/>
    <property type="match status" value="2"/>
</dbReference>
<accession>A0A517KX28</accession>
<keyword evidence="3" id="KW-1185">Reference proteome</keyword>
<evidence type="ECO:0000313" key="2">
    <source>
        <dbReference type="EMBL" id="QDS67936.1"/>
    </source>
</evidence>
<feature type="domain" description="ABM" evidence="1">
    <location>
        <begin position="4"/>
        <end position="100"/>
    </location>
</feature>
<evidence type="ECO:0000259" key="1">
    <source>
        <dbReference type="PROSITE" id="PS51725"/>
    </source>
</evidence>
<organism evidence="2 3">
    <name type="scientific">Venturia effusa</name>
    <dbReference type="NCBI Taxonomy" id="50376"/>
    <lineage>
        <taxon>Eukaryota</taxon>
        <taxon>Fungi</taxon>
        <taxon>Dikarya</taxon>
        <taxon>Ascomycota</taxon>
        <taxon>Pezizomycotina</taxon>
        <taxon>Dothideomycetes</taxon>
        <taxon>Pleosporomycetidae</taxon>
        <taxon>Venturiales</taxon>
        <taxon>Venturiaceae</taxon>
        <taxon>Venturia</taxon>
    </lineage>
</organism>
<dbReference type="InterPro" id="IPR011008">
    <property type="entry name" value="Dimeric_a/b-barrel"/>
</dbReference>
<gene>
    <name evidence="2" type="ORF">FKW77_008747</name>
</gene>
<dbReference type="EMBL" id="CP042185">
    <property type="protein sequence ID" value="QDS67936.1"/>
    <property type="molecule type" value="Genomic_DNA"/>
</dbReference>
<dbReference type="SUPFAM" id="SSF54909">
    <property type="entry name" value="Dimeric alpha+beta barrel"/>
    <property type="match status" value="2"/>
</dbReference>
<dbReference type="Pfam" id="PF03992">
    <property type="entry name" value="ABM"/>
    <property type="match status" value="1"/>
</dbReference>
<dbReference type="Proteomes" id="UP000316270">
    <property type="component" value="Chromosome 1"/>
</dbReference>
<reference evidence="2 3" key="1">
    <citation type="submission" date="2019-07" db="EMBL/GenBank/DDBJ databases">
        <title>Finished genome of Venturia effusa.</title>
        <authorList>
            <person name="Young C.A."/>
            <person name="Cox M.P."/>
            <person name="Ganley A.R.D."/>
            <person name="David W.J."/>
        </authorList>
    </citation>
    <scope>NUCLEOTIDE SEQUENCE [LARGE SCALE GENOMIC DNA]</scope>
    <source>
        <strain evidence="3">albino</strain>
    </source>
</reference>
<protein>
    <recommendedName>
        <fullName evidence="1">ABM domain-containing protein</fullName>
    </recommendedName>
</protein>